<feature type="transmembrane region" description="Helical" evidence="1">
    <location>
        <begin position="111"/>
        <end position="133"/>
    </location>
</feature>
<evidence type="ECO:0000313" key="2">
    <source>
        <dbReference type="EMBL" id="EMD32785.1"/>
    </source>
</evidence>
<feature type="transmembrane region" description="Helical" evidence="1">
    <location>
        <begin position="154"/>
        <end position="176"/>
    </location>
</feature>
<keyword evidence="1" id="KW-0472">Membrane</keyword>
<evidence type="ECO:0000313" key="3">
    <source>
        <dbReference type="Proteomes" id="UP000016930"/>
    </source>
</evidence>
<dbReference type="Proteomes" id="UP000016930">
    <property type="component" value="Unassembled WGS sequence"/>
</dbReference>
<sequence length="263" mass="28739">MGIIGMLNAGIDLALSNQVFAVTGGDTSLFTDLSYWINIIEDLNVVIQPLIGDAMLVYRMWVIYGRRWRTIIPFAFIWTGLMSVTTAFIILTIKSNLSGGLNGSNVTPFVAAALVLTVINNIMMTSLIAYRLWRITRELRPYIIGQHTLSSFMRIIIESGMLYTSTAIILLGATVSKNNFDFIAAGALVQVTGIAFNLIIIRVSSQKAIGDANVPVSIPHAFSLQTIRTSRAHGVSVECGVSPVQIHISQNTETNDEETMAVK</sequence>
<accession>M2QKX1</accession>
<feature type="transmembrane region" description="Helical" evidence="1">
    <location>
        <begin position="182"/>
        <end position="201"/>
    </location>
</feature>
<reference evidence="2 3" key="1">
    <citation type="journal article" date="2012" name="Proc. Natl. Acad. Sci. U.S.A.">
        <title>Comparative genomics of Ceriporiopsis subvermispora and Phanerochaete chrysosporium provide insight into selective ligninolysis.</title>
        <authorList>
            <person name="Fernandez-Fueyo E."/>
            <person name="Ruiz-Duenas F.J."/>
            <person name="Ferreira P."/>
            <person name="Floudas D."/>
            <person name="Hibbett D.S."/>
            <person name="Canessa P."/>
            <person name="Larrondo L.F."/>
            <person name="James T.Y."/>
            <person name="Seelenfreund D."/>
            <person name="Lobos S."/>
            <person name="Polanco R."/>
            <person name="Tello M."/>
            <person name="Honda Y."/>
            <person name="Watanabe T."/>
            <person name="Watanabe T."/>
            <person name="Ryu J.S."/>
            <person name="Kubicek C.P."/>
            <person name="Schmoll M."/>
            <person name="Gaskell J."/>
            <person name="Hammel K.E."/>
            <person name="St John F.J."/>
            <person name="Vanden Wymelenberg A."/>
            <person name="Sabat G."/>
            <person name="Splinter BonDurant S."/>
            <person name="Syed K."/>
            <person name="Yadav J.S."/>
            <person name="Doddapaneni H."/>
            <person name="Subramanian V."/>
            <person name="Lavin J.L."/>
            <person name="Oguiza J.A."/>
            <person name="Perez G."/>
            <person name="Pisabarro A.G."/>
            <person name="Ramirez L."/>
            <person name="Santoyo F."/>
            <person name="Master E."/>
            <person name="Coutinho P.M."/>
            <person name="Henrissat B."/>
            <person name="Lombard V."/>
            <person name="Magnuson J.K."/>
            <person name="Kuees U."/>
            <person name="Hori C."/>
            <person name="Igarashi K."/>
            <person name="Samejima M."/>
            <person name="Held B.W."/>
            <person name="Barry K.W."/>
            <person name="LaButti K.M."/>
            <person name="Lapidus A."/>
            <person name="Lindquist E.A."/>
            <person name="Lucas S.M."/>
            <person name="Riley R."/>
            <person name="Salamov A.A."/>
            <person name="Hoffmeister D."/>
            <person name="Schwenk D."/>
            <person name="Hadar Y."/>
            <person name="Yarden O."/>
            <person name="de Vries R.P."/>
            <person name="Wiebenga A."/>
            <person name="Stenlid J."/>
            <person name="Eastwood D."/>
            <person name="Grigoriev I.V."/>
            <person name="Berka R.M."/>
            <person name="Blanchette R.A."/>
            <person name="Kersten P."/>
            <person name="Martinez A.T."/>
            <person name="Vicuna R."/>
            <person name="Cullen D."/>
        </authorList>
    </citation>
    <scope>NUCLEOTIDE SEQUENCE [LARGE SCALE GENOMIC DNA]</scope>
    <source>
        <strain evidence="2 3">B</strain>
    </source>
</reference>
<dbReference type="EMBL" id="KB445809">
    <property type="protein sequence ID" value="EMD32785.1"/>
    <property type="molecule type" value="Genomic_DNA"/>
</dbReference>
<keyword evidence="1" id="KW-0812">Transmembrane</keyword>
<name>M2QKX1_CERS8</name>
<dbReference type="AlphaFoldDB" id="M2QKX1"/>
<dbReference type="OrthoDB" id="3269446at2759"/>
<keyword evidence="3" id="KW-1185">Reference proteome</keyword>
<evidence type="ECO:0000256" key="1">
    <source>
        <dbReference type="SAM" id="Phobius"/>
    </source>
</evidence>
<organism evidence="2 3">
    <name type="scientific">Ceriporiopsis subvermispora (strain B)</name>
    <name type="common">White-rot fungus</name>
    <name type="synonym">Gelatoporia subvermispora</name>
    <dbReference type="NCBI Taxonomy" id="914234"/>
    <lineage>
        <taxon>Eukaryota</taxon>
        <taxon>Fungi</taxon>
        <taxon>Dikarya</taxon>
        <taxon>Basidiomycota</taxon>
        <taxon>Agaricomycotina</taxon>
        <taxon>Agaricomycetes</taxon>
        <taxon>Polyporales</taxon>
        <taxon>Gelatoporiaceae</taxon>
        <taxon>Gelatoporia</taxon>
    </lineage>
</organism>
<feature type="transmembrane region" description="Helical" evidence="1">
    <location>
        <begin position="70"/>
        <end position="91"/>
    </location>
</feature>
<gene>
    <name evidence="2" type="ORF">CERSUDRAFT_99162</name>
</gene>
<proteinExistence type="predicted"/>
<dbReference type="HOGENOM" id="CLU_044614_1_0_1"/>
<keyword evidence="1" id="KW-1133">Transmembrane helix</keyword>
<protein>
    <submittedName>
        <fullName evidence="2">Uncharacterized protein</fullName>
    </submittedName>
</protein>